<keyword evidence="8 10" id="KW-0472">Membrane</keyword>
<keyword evidence="14" id="KW-1185">Reference proteome</keyword>
<feature type="transmembrane region" description="Helical" evidence="10">
    <location>
        <begin position="288"/>
        <end position="305"/>
    </location>
</feature>
<organism evidence="13 14">
    <name type="scientific">Vigna mungo</name>
    <name type="common">Black gram</name>
    <name type="synonym">Phaseolus mungo</name>
    <dbReference type="NCBI Taxonomy" id="3915"/>
    <lineage>
        <taxon>Eukaryota</taxon>
        <taxon>Viridiplantae</taxon>
        <taxon>Streptophyta</taxon>
        <taxon>Embryophyta</taxon>
        <taxon>Tracheophyta</taxon>
        <taxon>Spermatophyta</taxon>
        <taxon>Magnoliopsida</taxon>
        <taxon>eudicotyledons</taxon>
        <taxon>Gunneridae</taxon>
        <taxon>Pentapetalae</taxon>
        <taxon>rosids</taxon>
        <taxon>fabids</taxon>
        <taxon>Fabales</taxon>
        <taxon>Fabaceae</taxon>
        <taxon>Papilionoideae</taxon>
        <taxon>50 kb inversion clade</taxon>
        <taxon>NPAAA clade</taxon>
        <taxon>indigoferoid/millettioid clade</taxon>
        <taxon>Phaseoleae</taxon>
        <taxon>Vigna</taxon>
    </lineage>
</organism>
<proteinExistence type="inferred from homology"/>
<keyword evidence="6 10" id="KW-1133">Transmembrane helix</keyword>
<dbReference type="Proteomes" id="UP001374535">
    <property type="component" value="Chromosome 6"/>
</dbReference>
<evidence type="ECO:0000256" key="3">
    <source>
        <dbReference type="ARBA" id="ARBA00022538"/>
    </source>
</evidence>
<dbReference type="GO" id="GO:0006885">
    <property type="term" value="P:regulation of pH"/>
    <property type="evidence" value="ECO:0007669"/>
    <property type="project" value="TreeGrafter"/>
</dbReference>
<feature type="transmembrane region" description="Helical" evidence="10">
    <location>
        <begin position="81"/>
        <end position="97"/>
    </location>
</feature>
<evidence type="ECO:0000313" key="14">
    <source>
        <dbReference type="Proteomes" id="UP001374535"/>
    </source>
</evidence>
<dbReference type="GO" id="GO:0015297">
    <property type="term" value="F:antiporter activity"/>
    <property type="evidence" value="ECO:0007669"/>
    <property type="project" value="InterPro"/>
</dbReference>
<dbReference type="InterPro" id="IPR050794">
    <property type="entry name" value="CPA2_transporter"/>
</dbReference>
<evidence type="ECO:0000259" key="11">
    <source>
        <dbReference type="Pfam" id="PF00999"/>
    </source>
</evidence>
<evidence type="ECO:0000256" key="4">
    <source>
        <dbReference type="ARBA" id="ARBA00022692"/>
    </source>
</evidence>
<gene>
    <name evidence="13" type="ORF">V8G54_018542</name>
</gene>
<reference evidence="13 14" key="1">
    <citation type="journal article" date="2023" name="Life. Sci Alliance">
        <title>Evolutionary insights into 3D genome organization and epigenetic landscape of Vigna mungo.</title>
        <authorList>
            <person name="Junaid A."/>
            <person name="Singh B."/>
            <person name="Bhatia S."/>
        </authorList>
    </citation>
    <scope>NUCLEOTIDE SEQUENCE [LARGE SCALE GENOMIC DNA]</scope>
    <source>
        <strain evidence="13">Urdbean</strain>
    </source>
</reference>
<feature type="transmembrane region" description="Helical" evidence="10">
    <location>
        <begin position="52"/>
        <end position="74"/>
    </location>
</feature>
<dbReference type="GO" id="GO:0006813">
    <property type="term" value="P:potassium ion transport"/>
    <property type="evidence" value="ECO:0007669"/>
    <property type="project" value="UniProtKB-KW"/>
</dbReference>
<evidence type="ECO:0000256" key="10">
    <source>
        <dbReference type="SAM" id="Phobius"/>
    </source>
</evidence>
<dbReference type="Pfam" id="PF00999">
    <property type="entry name" value="Na_H_Exchanger"/>
    <property type="match status" value="1"/>
</dbReference>
<feature type="transmembrane region" description="Helical" evidence="10">
    <location>
        <begin position="217"/>
        <end position="242"/>
    </location>
</feature>
<feature type="transmembrane region" description="Helical" evidence="10">
    <location>
        <begin position="404"/>
        <end position="423"/>
    </location>
</feature>
<feature type="domain" description="Cation/H+ exchanger transmembrane" evidence="11">
    <location>
        <begin position="67"/>
        <end position="445"/>
    </location>
</feature>
<keyword evidence="5" id="KW-0630">Potassium</keyword>
<dbReference type="Gene3D" id="1.20.1530.20">
    <property type="match status" value="1"/>
</dbReference>
<evidence type="ECO:0008006" key="15">
    <source>
        <dbReference type="Google" id="ProtNLM"/>
    </source>
</evidence>
<feature type="transmembrane region" description="Helical" evidence="10">
    <location>
        <begin position="148"/>
        <end position="170"/>
    </location>
</feature>
<keyword evidence="7" id="KW-0406">Ion transport</keyword>
<keyword evidence="3" id="KW-0633">Potassium transport</keyword>
<feature type="transmembrane region" description="Helical" evidence="10">
    <location>
        <begin position="822"/>
        <end position="843"/>
    </location>
</feature>
<feature type="transmembrane region" description="Helical" evidence="10">
    <location>
        <begin position="794"/>
        <end position="816"/>
    </location>
</feature>
<name>A0AAQ3NAD3_VIGMU</name>
<comment type="similarity">
    <text evidence="9">Belongs to the monovalent cation:proton antiporter 2 (CPA2) transporter (TC 2.A.37) family. CHX (TC 2.A.37.4) subfamily.</text>
</comment>
<evidence type="ECO:0000259" key="12">
    <source>
        <dbReference type="Pfam" id="PF23256"/>
    </source>
</evidence>
<protein>
    <recommendedName>
        <fullName evidence="15">Cation/H+ exchanger domain-containing protein</fullName>
    </recommendedName>
</protein>
<dbReference type="EMBL" id="CP144695">
    <property type="protein sequence ID" value="WVZ05196.1"/>
    <property type="molecule type" value="Genomic_DNA"/>
</dbReference>
<evidence type="ECO:0000256" key="1">
    <source>
        <dbReference type="ARBA" id="ARBA00004141"/>
    </source>
</evidence>
<dbReference type="InterPro" id="IPR057291">
    <property type="entry name" value="CHX17_2nd"/>
</dbReference>
<dbReference type="Pfam" id="PF23256">
    <property type="entry name" value="CHX17_2nd"/>
    <property type="match status" value="1"/>
</dbReference>
<dbReference type="GO" id="GO:1902600">
    <property type="term" value="P:proton transmembrane transport"/>
    <property type="evidence" value="ECO:0007669"/>
    <property type="project" value="InterPro"/>
</dbReference>
<accession>A0AAQ3NAD3</accession>
<evidence type="ECO:0000256" key="7">
    <source>
        <dbReference type="ARBA" id="ARBA00023065"/>
    </source>
</evidence>
<evidence type="ECO:0000256" key="6">
    <source>
        <dbReference type="ARBA" id="ARBA00022989"/>
    </source>
</evidence>
<feature type="transmembrane region" description="Helical" evidence="10">
    <location>
        <begin position="429"/>
        <end position="449"/>
    </location>
</feature>
<comment type="subcellular location">
    <subcellularLocation>
        <location evidence="1">Membrane</location>
        <topology evidence="1">Multi-pass membrane protein</topology>
    </subcellularLocation>
</comment>
<evidence type="ECO:0000313" key="13">
    <source>
        <dbReference type="EMBL" id="WVZ05196.1"/>
    </source>
</evidence>
<dbReference type="GO" id="GO:0012505">
    <property type="term" value="C:endomembrane system"/>
    <property type="evidence" value="ECO:0007669"/>
    <property type="project" value="TreeGrafter"/>
</dbReference>
<dbReference type="GO" id="GO:0016020">
    <property type="term" value="C:membrane"/>
    <property type="evidence" value="ECO:0007669"/>
    <property type="project" value="UniProtKB-SubCell"/>
</dbReference>
<dbReference type="InterPro" id="IPR038770">
    <property type="entry name" value="Na+/solute_symporter_sf"/>
</dbReference>
<feature type="domain" description="Cation/H(+) antiporter central" evidence="12">
    <location>
        <begin position="507"/>
        <end position="633"/>
    </location>
</feature>
<sequence length="1281" mass="143834">MALNASGTMFLSITEVDERRQRYEVCLDAPPHIVSDGLWRSPQNTRAPMRSFLPLFELQVLLIFAITQICRLILMPFKVPLFISQMMAGLILQALFVGEPVGSYMRVLFPYGTHDTITTITSIGFVIFIFINGVQMDFSLITRMGKKAWTIAIIGLVVPILTAAAFLAVLTHPLLEVIDHNYNGFLVALVSHTVISFAVIASLLNELQIQNSELGKLALSAALVSDVLCTIGTTIGTVFMFSEGDGTKEIVTNLLGLFAMAIFVPLVCRPVMFWIVRRTPEGRPVKDGYLYVIIVLLFLLGWVSVKINQEFVLGAFILGLAVPEGPPLGAALVKKLNFFGTTFLLPIFVTICMLKADFSSTYSSTSVFAVCLVIILTHLVKIVSCIIPALYCHMPIRDALSLSLILNSKGVVEIGLYCFLYDYKVIDGLTYGIMILSIIVVACIVQWSVRFLYDPSRKYAGYQKRNIMSLRAWSELRILVCIHKPSHISSMIDMIDLCCPTAESPIIVDALHLIELVGRALPIFIPHRIQRQESGLQHRSYSDDVILAFDVYEHENPHVVTAYPCTAVSPPSLMYEDVCNLAFDKVASIIILPFHLRWSTDGEVESDEKSIRALNCRVLEKAPCSVGILVSRGSQRMREESSIRVGLIYLGGEDDEEALCIAKRAMMKMGMKLVVYHLVYEAEEEWDEGEAMEEMKHNIRYQQIVAREGSETAAFLSEVAKEHDFFIVGRRHGMESPQTQGLTNWSEFPELGVIGDFLASPDLESRASILVVQQQTEKGNGVTMISAFEFEFGSVWWGWFFAVVLCALAAVLPRFVGVISGSLWFVFRCLVVGFWALLMASLVDACTNYRAIGSARGADALSSLNYKALNESAKVVLDFERKMAEDRFTELRSRMAQIQKLCDVDHDFNPLELDTPNRCALHLENTLQHIVSDFPSFEIQDAYMHHLQEELHTVHLQSAQMADQIDLLTKIHNDAAVNFVSYYYIHFIDHPFGTCGVVVGFRVDQKNISEATEGIDDPILRDDCSNLAAENVDKNLELFELENKIDEMKLILKSLQDLQFTVKWFEVVEQIEDALTGLKVLAFDENCIRLSLHTHMPSFEDIFYQLSIQEDTIDAAELNHELLIEVFEGTMKLKNVQISCGHNSCLDIHLPRSKFSLQWFMQKVQDRIILSTLRSLVIKDANKSRYSLEYLDKEETIVAHIAGGTDAYIKLSHGWPILGSPLRLICIKGSDDLKRASLSFHCKVEKLANSLDTHVRQNISSFVDAVEKVVIEQLQLDHTSG</sequence>
<dbReference type="InterPro" id="IPR006153">
    <property type="entry name" value="Cation/H_exchanger_TM"/>
</dbReference>
<keyword evidence="2" id="KW-0813">Transport</keyword>
<feature type="transmembrane region" description="Helical" evidence="10">
    <location>
        <begin position="117"/>
        <end position="136"/>
    </location>
</feature>
<feature type="transmembrane region" description="Helical" evidence="10">
    <location>
        <begin position="362"/>
        <end position="392"/>
    </location>
</feature>
<feature type="transmembrane region" description="Helical" evidence="10">
    <location>
        <begin position="336"/>
        <end position="356"/>
    </location>
</feature>
<evidence type="ECO:0000256" key="8">
    <source>
        <dbReference type="ARBA" id="ARBA00023136"/>
    </source>
</evidence>
<feature type="transmembrane region" description="Helical" evidence="10">
    <location>
        <begin position="254"/>
        <end position="276"/>
    </location>
</feature>
<keyword evidence="4 10" id="KW-0812">Transmembrane</keyword>
<feature type="transmembrane region" description="Helical" evidence="10">
    <location>
        <begin position="182"/>
        <end position="205"/>
    </location>
</feature>
<evidence type="ECO:0000256" key="2">
    <source>
        <dbReference type="ARBA" id="ARBA00022448"/>
    </source>
</evidence>
<evidence type="ECO:0000256" key="5">
    <source>
        <dbReference type="ARBA" id="ARBA00022958"/>
    </source>
</evidence>
<dbReference type="PANTHER" id="PTHR32468:SF120">
    <property type="entry name" value="CATION_H+ EXCHANGER 3"/>
    <property type="match status" value="1"/>
</dbReference>
<evidence type="ECO:0000256" key="9">
    <source>
        <dbReference type="ARBA" id="ARBA00038341"/>
    </source>
</evidence>
<dbReference type="PANTHER" id="PTHR32468">
    <property type="entry name" value="CATION/H + ANTIPORTER"/>
    <property type="match status" value="1"/>
</dbReference>